<evidence type="ECO:0000259" key="2">
    <source>
        <dbReference type="Pfam" id="PF14420"/>
    </source>
</evidence>
<dbReference type="Proteomes" id="UP001301958">
    <property type="component" value="Unassembled WGS sequence"/>
</dbReference>
<protein>
    <recommendedName>
        <fullName evidence="2">Clr5 domain-containing protein</fullName>
    </recommendedName>
</protein>
<name>A0AAN7GZK0_9PEZI</name>
<comment type="caution">
    <text evidence="3">The sequence shown here is derived from an EMBL/GenBank/DDBJ whole genome shotgun (WGS) entry which is preliminary data.</text>
</comment>
<dbReference type="EMBL" id="MU865399">
    <property type="protein sequence ID" value="KAK4224224.1"/>
    <property type="molecule type" value="Genomic_DNA"/>
</dbReference>
<reference evidence="3" key="2">
    <citation type="submission" date="2023-05" db="EMBL/GenBank/DDBJ databases">
        <authorList>
            <consortium name="Lawrence Berkeley National Laboratory"/>
            <person name="Steindorff A."/>
            <person name="Hensen N."/>
            <person name="Bonometti L."/>
            <person name="Westerberg I."/>
            <person name="Brannstrom I.O."/>
            <person name="Guillou S."/>
            <person name="Cros-Aarteil S."/>
            <person name="Calhoun S."/>
            <person name="Haridas S."/>
            <person name="Kuo A."/>
            <person name="Mondo S."/>
            <person name="Pangilinan J."/>
            <person name="Riley R."/>
            <person name="Labutti K."/>
            <person name="Andreopoulos B."/>
            <person name="Lipzen A."/>
            <person name="Chen C."/>
            <person name="Yanf M."/>
            <person name="Daum C."/>
            <person name="Ng V."/>
            <person name="Clum A."/>
            <person name="Ohm R."/>
            <person name="Martin F."/>
            <person name="Silar P."/>
            <person name="Natvig D."/>
            <person name="Lalanne C."/>
            <person name="Gautier V."/>
            <person name="Ament-Velasquez S.L."/>
            <person name="Kruys A."/>
            <person name="Hutchinson M.I."/>
            <person name="Powell A.J."/>
            <person name="Barry K."/>
            <person name="Miller A.N."/>
            <person name="Grigoriev I.V."/>
            <person name="Debuchy R."/>
            <person name="Gladieux P."/>
            <person name="Thoren M.H."/>
            <person name="Johannesson H."/>
        </authorList>
    </citation>
    <scope>NUCLEOTIDE SEQUENCE</scope>
    <source>
        <strain evidence="3">CBS 990.96</strain>
    </source>
</reference>
<organism evidence="3 4">
    <name type="scientific">Podospora fimiseda</name>
    <dbReference type="NCBI Taxonomy" id="252190"/>
    <lineage>
        <taxon>Eukaryota</taxon>
        <taxon>Fungi</taxon>
        <taxon>Dikarya</taxon>
        <taxon>Ascomycota</taxon>
        <taxon>Pezizomycotina</taxon>
        <taxon>Sordariomycetes</taxon>
        <taxon>Sordariomycetidae</taxon>
        <taxon>Sordariales</taxon>
        <taxon>Podosporaceae</taxon>
        <taxon>Podospora</taxon>
    </lineage>
</organism>
<evidence type="ECO:0000256" key="1">
    <source>
        <dbReference type="SAM" id="MobiDB-lite"/>
    </source>
</evidence>
<dbReference type="AlphaFoldDB" id="A0AAN7GZK0"/>
<feature type="domain" description="Clr5" evidence="2">
    <location>
        <begin position="64"/>
        <end position="117"/>
    </location>
</feature>
<proteinExistence type="predicted"/>
<dbReference type="InterPro" id="IPR025676">
    <property type="entry name" value="Clr5_dom"/>
</dbReference>
<feature type="region of interest" description="Disordered" evidence="1">
    <location>
        <begin position="1"/>
        <end position="52"/>
    </location>
</feature>
<gene>
    <name evidence="3" type="ORF">QBC38DRAFT_458515</name>
</gene>
<sequence length="425" mass="47752">MAPLAGSELMQQSMLGAVSENPPNNAALEFESATTTPTPAEDGNPDENPDDTIRLGNNTPLISHEVWESLKPQVSYLYLDRNLLLPQVVEELRTNHGLTHVTRGQLVHRLQIWGIRKRKAYVKRNLKVKSTKFLRVATELERILANNDEPGAEGETDDSPAQELEAIQHMQSLLNKLSAAIHAKNKGELDDLHTPILAEWGEPSFNPLHATPVLETQSYMTTPLSKTVSTSAASLLRKLEATQEDLPREKRAKTHHSTGVNLNISYTFEIKRHLQQYHEDFGNNLLKCIRCRKRFWTSDDLLAHQLVPASQICEIAPATAENEDGISAFTAGILNDVKSEISWEALWKVLFPNDKVVPPSNFVPIVEGVELQKPIDEEINRLVLGLQNVCLELDNVADKFEVMDKVEEKFNEFQVALKRIFKARG</sequence>
<reference evidence="3" key="1">
    <citation type="journal article" date="2023" name="Mol. Phylogenet. Evol.">
        <title>Genome-scale phylogeny and comparative genomics of the fungal order Sordariales.</title>
        <authorList>
            <person name="Hensen N."/>
            <person name="Bonometti L."/>
            <person name="Westerberg I."/>
            <person name="Brannstrom I.O."/>
            <person name="Guillou S."/>
            <person name="Cros-Aarteil S."/>
            <person name="Calhoun S."/>
            <person name="Haridas S."/>
            <person name="Kuo A."/>
            <person name="Mondo S."/>
            <person name="Pangilinan J."/>
            <person name="Riley R."/>
            <person name="LaButti K."/>
            <person name="Andreopoulos B."/>
            <person name="Lipzen A."/>
            <person name="Chen C."/>
            <person name="Yan M."/>
            <person name="Daum C."/>
            <person name="Ng V."/>
            <person name="Clum A."/>
            <person name="Steindorff A."/>
            <person name="Ohm R.A."/>
            <person name="Martin F."/>
            <person name="Silar P."/>
            <person name="Natvig D.O."/>
            <person name="Lalanne C."/>
            <person name="Gautier V."/>
            <person name="Ament-Velasquez S.L."/>
            <person name="Kruys A."/>
            <person name="Hutchinson M.I."/>
            <person name="Powell A.J."/>
            <person name="Barry K."/>
            <person name="Miller A.N."/>
            <person name="Grigoriev I.V."/>
            <person name="Debuchy R."/>
            <person name="Gladieux P."/>
            <person name="Hiltunen Thoren M."/>
            <person name="Johannesson H."/>
        </authorList>
    </citation>
    <scope>NUCLEOTIDE SEQUENCE</scope>
    <source>
        <strain evidence="3">CBS 990.96</strain>
    </source>
</reference>
<dbReference type="Pfam" id="PF14420">
    <property type="entry name" value="Clr5"/>
    <property type="match status" value="1"/>
</dbReference>
<evidence type="ECO:0000313" key="4">
    <source>
        <dbReference type="Proteomes" id="UP001301958"/>
    </source>
</evidence>
<accession>A0AAN7GZK0</accession>
<keyword evidence="4" id="KW-1185">Reference proteome</keyword>
<evidence type="ECO:0000313" key="3">
    <source>
        <dbReference type="EMBL" id="KAK4224224.1"/>
    </source>
</evidence>